<feature type="chain" id="PRO_5012774827" evidence="1">
    <location>
        <begin position="20"/>
        <end position="79"/>
    </location>
</feature>
<gene>
    <name evidence="2" type="ORF">BTJ39_03815</name>
</gene>
<sequence>MKKQLSAAILTLMAGKAYAFQAHVTIPQGYNGSVDLPALMGAKIALADGRYIHPSQCDAHAISGCNCPFCTQLRSVGRG</sequence>
<name>A0A1S8YQQ1_9GAMM</name>
<dbReference type="Proteomes" id="UP000190667">
    <property type="component" value="Unassembled WGS sequence"/>
</dbReference>
<evidence type="ECO:0000313" key="3">
    <source>
        <dbReference type="Proteomes" id="UP000190667"/>
    </source>
</evidence>
<comment type="caution">
    <text evidence="2">The sequence shown here is derived from an EMBL/GenBank/DDBJ whole genome shotgun (WGS) entry which is preliminary data.</text>
</comment>
<dbReference type="AlphaFoldDB" id="A0A1S8YQQ1"/>
<accession>A0A1S8YQQ1</accession>
<dbReference type="RefSeq" id="WP_078001352.1">
    <property type="nucleotide sequence ID" value="NZ_MRUL01000002.1"/>
</dbReference>
<reference evidence="2 3" key="1">
    <citation type="submission" date="2016-12" db="EMBL/GenBank/DDBJ databases">
        <title>Izhakiella australiana sp. nov. of genus Izhakiella isolated from Australian desert.</title>
        <authorList>
            <person name="Ji M."/>
        </authorList>
    </citation>
    <scope>NUCLEOTIDE SEQUENCE [LARGE SCALE GENOMIC DNA]</scope>
    <source>
        <strain evidence="2 3">D4N98</strain>
    </source>
</reference>
<proteinExistence type="predicted"/>
<dbReference type="OrthoDB" id="6547554at2"/>
<evidence type="ECO:0000256" key="1">
    <source>
        <dbReference type="SAM" id="SignalP"/>
    </source>
</evidence>
<organism evidence="2 3">
    <name type="scientific">Izhakiella australiensis</name>
    <dbReference type="NCBI Taxonomy" id="1926881"/>
    <lineage>
        <taxon>Bacteria</taxon>
        <taxon>Pseudomonadati</taxon>
        <taxon>Pseudomonadota</taxon>
        <taxon>Gammaproteobacteria</taxon>
        <taxon>Enterobacterales</taxon>
        <taxon>Erwiniaceae</taxon>
        <taxon>Izhakiella</taxon>
    </lineage>
</organism>
<evidence type="ECO:0000313" key="2">
    <source>
        <dbReference type="EMBL" id="OON41106.1"/>
    </source>
</evidence>
<protein>
    <submittedName>
        <fullName evidence="2">Uncharacterized protein</fullName>
    </submittedName>
</protein>
<dbReference type="EMBL" id="MRUL01000002">
    <property type="protein sequence ID" value="OON41106.1"/>
    <property type="molecule type" value="Genomic_DNA"/>
</dbReference>
<keyword evidence="1" id="KW-0732">Signal</keyword>
<feature type="signal peptide" evidence="1">
    <location>
        <begin position="1"/>
        <end position="19"/>
    </location>
</feature>
<keyword evidence="3" id="KW-1185">Reference proteome</keyword>